<evidence type="ECO:0000256" key="2">
    <source>
        <dbReference type="ARBA" id="ARBA00008351"/>
    </source>
</evidence>
<evidence type="ECO:0000313" key="5">
    <source>
        <dbReference type="EMBL" id="ACJ53717.2"/>
    </source>
</evidence>
<proteinExistence type="inferred from homology"/>
<evidence type="ECO:0000256" key="4">
    <source>
        <dbReference type="HAMAP-Rule" id="MF_00529"/>
    </source>
</evidence>
<keyword evidence="3 4" id="KW-0535">Nitrogen fixation</keyword>
<gene>
    <name evidence="4" type="primary">nifW</name>
    <name evidence="5" type="ordered locus">UCYN_06210</name>
</gene>
<comment type="subunit">
    <text evidence="4">Homotrimer; associates with NifD.</text>
</comment>
<dbReference type="Pfam" id="PF03206">
    <property type="entry name" value="NifW"/>
    <property type="match status" value="1"/>
</dbReference>
<dbReference type="PATRIC" id="fig|713887.8.peg.578"/>
<sequence>MGEEPKMTIPTNTPKTLANFIKLTNTEDFLQFFDIDYDPTFVNVNRLHILKQFSILVAEINRVFPDIDDMEKLAKYKVAFEESYQLFKTSTPLDTKLFKVFKDAPNNVVLLEDLSIDETDWTKDSGIL</sequence>
<dbReference type="EMBL" id="CP001842">
    <property type="protein sequence ID" value="ACJ53717.2"/>
    <property type="molecule type" value="Genomic_DNA"/>
</dbReference>
<dbReference type="KEGG" id="cyu:UCYN_06210"/>
<evidence type="ECO:0000313" key="6">
    <source>
        <dbReference type="Proteomes" id="UP000001405"/>
    </source>
</evidence>
<accession>B7TB29</accession>
<comment type="similarity">
    <text evidence="2 4">Belongs to the NifW family.</text>
</comment>
<organism evidence="6">
    <name type="scientific">Atelocyanobacterium thalassa (isolate ALOHA)</name>
    <dbReference type="NCBI Taxonomy" id="1453429"/>
    <lineage>
        <taxon>Bacteria</taxon>
        <taxon>Bacillati</taxon>
        <taxon>Cyanobacteriota</taxon>
        <taxon>Cyanophyceae</taxon>
        <taxon>Oscillatoriophycideae</taxon>
        <taxon>Chroococcales</taxon>
        <taxon>Aphanothecaceae</taxon>
        <taxon>Candidatus Atelocyanobacterium</taxon>
        <taxon>Candidatus Atelocyanobacterium thalassae</taxon>
    </lineage>
</organism>
<dbReference type="GO" id="GO:0009399">
    <property type="term" value="P:nitrogen fixation"/>
    <property type="evidence" value="ECO:0007669"/>
    <property type="project" value="UniProtKB-UniRule"/>
</dbReference>
<reference evidence="5 6" key="1">
    <citation type="journal article" date="2010" name="Nature">
        <title>Metabolic streamlining in an open-ocean nitrogen-fixing cyanobacterium.</title>
        <authorList>
            <person name="Tripp H.J."/>
            <person name="Bench S.R."/>
            <person name="Turk K.A."/>
            <person name="Foster R.A."/>
            <person name="Desany B.A."/>
            <person name="Niazi F."/>
            <person name="Affourtit J.P."/>
            <person name="Zehr J.P."/>
        </authorList>
    </citation>
    <scope>NUCLEOTIDE SEQUENCE [LARGE SCALE GENOMIC DNA]</scope>
    <source>
        <strain evidence="6">ALOHA</strain>
    </source>
</reference>
<evidence type="ECO:0000256" key="3">
    <source>
        <dbReference type="ARBA" id="ARBA00023231"/>
    </source>
</evidence>
<dbReference type="AlphaFoldDB" id="B7TB29"/>
<comment type="function">
    <text evidence="1 4">May protect the nitrogenase Fe-Mo protein from oxidative damage.</text>
</comment>
<evidence type="ECO:0000256" key="1">
    <source>
        <dbReference type="ARBA" id="ARBA00002247"/>
    </source>
</evidence>
<dbReference type="NCBIfam" id="NF010702">
    <property type="entry name" value="PRK14102.1"/>
    <property type="match status" value="1"/>
</dbReference>
<name>B7TB29_ATETH</name>
<keyword evidence="6" id="KW-1185">Reference proteome</keyword>
<protein>
    <recommendedName>
        <fullName evidence="4">Nitrogenase-stabilizing/protective protein NifW</fullName>
    </recommendedName>
</protein>
<dbReference type="STRING" id="1453429.UCYN_06210"/>
<dbReference type="InterPro" id="IPR004893">
    <property type="entry name" value="NifW"/>
</dbReference>
<dbReference type="HOGENOM" id="CLU_145318_1_0_3"/>
<dbReference type="Proteomes" id="UP000001405">
    <property type="component" value="Chromosome"/>
</dbReference>
<dbReference type="HAMAP" id="MF_00529">
    <property type="entry name" value="NifW"/>
    <property type="match status" value="1"/>
</dbReference>